<protein>
    <recommendedName>
        <fullName evidence="2">DUF5655 domain-containing protein</fullName>
    </recommendedName>
</protein>
<sequence length="128" mass="15448">MEIELKFPEPNALELSTMSNLGSMLQEFMPDWTVKYMRVEVPYELRAFFVNGTMFNRATYQLYKYEHEFFIHVDFKEKVEIYVIQKRHTEILRRKLYIVDRPDSLKLFRIITDELEKAAYGYQESEAG</sequence>
<evidence type="ECO:0008006" key="2">
    <source>
        <dbReference type="Google" id="ProtNLM"/>
    </source>
</evidence>
<proteinExistence type="predicted"/>
<name>A0AB39CDS0_9VIRU</name>
<reference evidence="1" key="1">
    <citation type="submission" date="2024-07" db="EMBL/GenBank/DDBJ databases">
        <authorList>
            <person name="Bringhurst R.M."/>
            <person name="Homer T.E."/>
        </authorList>
    </citation>
    <scope>NUCLEOTIDE SEQUENCE</scope>
</reference>
<accession>A0AB39CDS0</accession>
<evidence type="ECO:0000313" key="1">
    <source>
        <dbReference type="EMBL" id="XDJ15068.1"/>
    </source>
</evidence>
<organism evidence="1">
    <name type="scientific">Pseudomonas phage HRDY3</name>
    <dbReference type="NCBI Taxonomy" id="3236930"/>
    <lineage>
        <taxon>Viruses</taxon>
    </lineage>
</organism>
<dbReference type="EMBL" id="PQ015379">
    <property type="protein sequence ID" value="XDJ15068.1"/>
    <property type="molecule type" value="Genomic_DNA"/>
</dbReference>